<evidence type="ECO:0000313" key="1">
    <source>
        <dbReference type="EMBL" id="CAG8620545.1"/>
    </source>
</evidence>
<protein>
    <submittedName>
        <fullName evidence="1">18275_t:CDS:1</fullName>
    </submittedName>
</protein>
<dbReference type="AlphaFoldDB" id="A0A9N9D2H7"/>
<comment type="caution">
    <text evidence="1">The sequence shown here is derived from an EMBL/GenBank/DDBJ whole genome shotgun (WGS) entry which is preliminary data.</text>
</comment>
<evidence type="ECO:0000313" key="2">
    <source>
        <dbReference type="Proteomes" id="UP000789405"/>
    </source>
</evidence>
<proteinExistence type="predicted"/>
<organism evidence="1 2">
    <name type="scientific">Dentiscutata erythropus</name>
    <dbReference type="NCBI Taxonomy" id="1348616"/>
    <lineage>
        <taxon>Eukaryota</taxon>
        <taxon>Fungi</taxon>
        <taxon>Fungi incertae sedis</taxon>
        <taxon>Mucoromycota</taxon>
        <taxon>Glomeromycotina</taxon>
        <taxon>Glomeromycetes</taxon>
        <taxon>Diversisporales</taxon>
        <taxon>Gigasporaceae</taxon>
        <taxon>Dentiscutata</taxon>
    </lineage>
</organism>
<name>A0A9N9D2H7_9GLOM</name>
<dbReference type="Proteomes" id="UP000789405">
    <property type="component" value="Unassembled WGS sequence"/>
</dbReference>
<keyword evidence="2" id="KW-1185">Reference proteome</keyword>
<dbReference type="EMBL" id="CAJVPY010004480">
    <property type="protein sequence ID" value="CAG8620545.1"/>
    <property type="molecule type" value="Genomic_DNA"/>
</dbReference>
<reference evidence="1" key="1">
    <citation type="submission" date="2021-06" db="EMBL/GenBank/DDBJ databases">
        <authorList>
            <person name="Kallberg Y."/>
            <person name="Tangrot J."/>
            <person name="Rosling A."/>
        </authorList>
    </citation>
    <scope>NUCLEOTIDE SEQUENCE</scope>
    <source>
        <strain evidence="1">MA453B</strain>
    </source>
</reference>
<gene>
    <name evidence="1" type="ORF">DERYTH_LOCUS8613</name>
</gene>
<accession>A0A9N9D2H7</accession>
<sequence length="76" mass="8685">MQDIEDLIEFENTLVKRESDSISKNLLLDFTDEGNSTTFPKLISVTLFDEKLCRSVSATINTTSRTLQTKNNRENN</sequence>